<organism evidence="6 7">
    <name type="scientific">Hydrocarboniphaga effusa AP103</name>
    <dbReference type="NCBI Taxonomy" id="1172194"/>
    <lineage>
        <taxon>Bacteria</taxon>
        <taxon>Pseudomonadati</taxon>
        <taxon>Pseudomonadota</taxon>
        <taxon>Gammaproteobacteria</taxon>
        <taxon>Nevskiales</taxon>
        <taxon>Nevskiaceae</taxon>
        <taxon>Hydrocarboniphaga</taxon>
    </lineage>
</organism>
<dbReference type="Pfam" id="PF13360">
    <property type="entry name" value="PQQ_2"/>
    <property type="match status" value="2"/>
</dbReference>
<keyword evidence="7" id="KW-1185">Reference proteome</keyword>
<keyword evidence="2 4" id="KW-0472">Membrane</keyword>
<proteinExistence type="inferred from homology"/>
<dbReference type="GO" id="GO:0051205">
    <property type="term" value="P:protein insertion into membrane"/>
    <property type="evidence" value="ECO:0007669"/>
    <property type="project" value="UniProtKB-UniRule"/>
</dbReference>
<comment type="function">
    <text evidence="4">Part of the outer membrane protein assembly complex, which is involved in assembly and insertion of beta-barrel proteins into the outer membrane.</text>
</comment>
<dbReference type="HAMAP" id="MF_00923">
    <property type="entry name" value="OM_assembly_BamB"/>
    <property type="match status" value="1"/>
</dbReference>
<gene>
    <name evidence="4" type="primary">bamB</name>
    <name evidence="6" type="ORF">WQQ_04570</name>
</gene>
<dbReference type="Proteomes" id="UP000003704">
    <property type="component" value="Unassembled WGS sequence"/>
</dbReference>
<feature type="domain" description="Pyrrolo-quinoline quinone repeat" evidence="5">
    <location>
        <begin position="321"/>
        <end position="383"/>
    </location>
</feature>
<keyword evidence="4" id="KW-0564">Palmitate</keyword>
<feature type="domain" description="Pyrrolo-quinoline quinone repeat" evidence="5">
    <location>
        <begin position="80"/>
        <end position="311"/>
    </location>
</feature>
<evidence type="ECO:0000256" key="4">
    <source>
        <dbReference type="HAMAP-Rule" id="MF_00923"/>
    </source>
</evidence>
<evidence type="ECO:0000256" key="2">
    <source>
        <dbReference type="ARBA" id="ARBA00023136"/>
    </source>
</evidence>
<accession>I8T8N7</accession>
<evidence type="ECO:0000259" key="5">
    <source>
        <dbReference type="Pfam" id="PF13360"/>
    </source>
</evidence>
<dbReference type="SMART" id="SM00564">
    <property type="entry name" value="PQQ"/>
    <property type="match status" value="7"/>
</dbReference>
<dbReference type="SUPFAM" id="SSF50998">
    <property type="entry name" value="Quinoprotein alcohol dehydrogenase-like"/>
    <property type="match status" value="1"/>
</dbReference>
<dbReference type="GO" id="GO:0043165">
    <property type="term" value="P:Gram-negative-bacterium-type cell outer membrane assembly"/>
    <property type="evidence" value="ECO:0007669"/>
    <property type="project" value="UniProtKB-UniRule"/>
</dbReference>
<dbReference type="PANTHER" id="PTHR34512">
    <property type="entry name" value="CELL SURFACE PROTEIN"/>
    <property type="match status" value="1"/>
</dbReference>
<dbReference type="EMBL" id="AKGD01000001">
    <property type="protein sequence ID" value="EIT70320.1"/>
    <property type="molecule type" value="Genomic_DNA"/>
</dbReference>
<sequence length="388" mass="41068">MRRSLDKYAAGIAALLIGAALLAGCSDKKKVREPTPLADISNPAVRPHTVWTASTGGSGKYYSELRAGVEIDAIYTAGLDGRVAAYSLDKGKRLWSVNTKSRVAAGPSVSNDLVLVGTLDAEVIALKRTDGSEVWRAKLSSEALGPPVGEGGIVVARSIDGRVFGLDASNGQRLWNFDRSVPELVLRGISKPLISGTSVIVGMENGRAIALGLTDGEPRWEQAISVPAGRTVLDRLVDIDGDMIEGDDCLYVASFGGEVVCLSPTSGEVGWRRGVKSYNSLALGGGKVLVSDESGVVWALDQTSGAAAWKQEGLLYRRLSPPAYFGGYVVVGDFEGYLHWLDPSDGKIVARTRVGSDPIITQPMVGGDLLYVLNRDGKLAAISLPQKK</sequence>
<comment type="caution">
    <text evidence="6">The sequence shown here is derived from an EMBL/GenBank/DDBJ whole genome shotgun (WGS) entry which is preliminary data.</text>
</comment>
<dbReference type="AlphaFoldDB" id="I8T8N7"/>
<dbReference type="NCBIfam" id="TIGR03300">
    <property type="entry name" value="assembly_YfgL"/>
    <property type="match status" value="1"/>
</dbReference>
<keyword evidence="1 4" id="KW-0732">Signal</keyword>
<dbReference type="GO" id="GO:0009279">
    <property type="term" value="C:cell outer membrane"/>
    <property type="evidence" value="ECO:0007669"/>
    <property type="project" value="UniProtKB-SubCell"/>
</dbReference>
<keyword evidence="4" id="KW-0449">Lipoprotein</keyword>
<comment type="similarity">
    <text evidence="4">Belongs to the BamB family.</text>
</comment>
<dbReference type="RefSeq" id="WP_007183416.1">
    <property type="nucleotide sequence ID" value="NZ_AKGD01000001.1"/>
</dbReference>
<evidence type="ECO:0000256" key="3">
    <source>
        <dbReference type="ARBA" id="ARBA00023237"/>
    </source>
</evidence>
<dbReference type="PANTHER" id="PTHR34512:SF30">
    <property type="entry name" value="OUTER MEMBRANE PROTEIN ASSEMBLY FACTOR BAMB"/>
    <property type="match status" value="1"/>
</dbReference>
<evidence type="ECO:0000313" key="7">
    <source>
        <dbReference type="Proteomes" id="UP000003704"/>
    </source>
</evidence>
<dbReference type="InterPro" id="IPR017687">
    <property type="entry name" value="BamB"/>
</dbReference>
<protein>
    <recommendedName>
        <fullName evidence="4">Outer membrane protein assembly factor BamB</fullName>
    </recommendedName>
</protein>
<dbReference type="InterPro" id="IPR002372">
    <property type="entry name" value="PQQ_rpt_dom"/>
</dbReference>
<dbReference type="InterPro" id="IPR018391">
    <property type="entry name" value="PQQ_b-propeller_rpt"/>
</dbReference>
<comment type="subunit">
    <text evidence="4">Part of the Bam complex.</text>
</comment>
<comment type="subcellular location">
    <subcellularLocation>
        <location evidence="4">Cell outer membrane</location>
        <topology evidence="4">Lipid-anchor</topology>
    </subcellularLocation>
</comment>
<name>I8T8N7_9GAMM</name>
<reference evidence="6 7" key="1">
    <citation type="journal article" date="2012" name="J. Bacteriol.">
        <title>Genome Sequence of n-Alkane-Degrading Hydrocarboniphaga effusa Strain AP103T (ATCC BAA-332T).</title>
        <authorList>
            <person name="Chang H.K."/>
            <person name="Zylstra G.J."/>
            <person name="Chae J.C."/>
        </authorList>
    </citation>
    <scope>NUCLEOTIDE SEQUENCE [LARGE SCALE GENOMIC DNA]</scope>
    <source>
        <strain evidence="6 7">AP103</strain>
    </source>
</reference>
<dbReference type="InterPro" id="IPR015943">
    <property type="entry name" value="WD40/YVTN_repeat-like_dom_sf"/>
</dbReference>
<keyword evidence="3 4" id="KW-0998">Cell outer membrane</keyword>
<dbReference type="Gene3D" id="2.130.10.10">
    <property type="entry name" value="YVTN repeat-like/Quinoprotein amine dehydrogenase"/>
    <property type="match status" value="1"/>
</dbReference>
<evidence type="ECO:0000256" key="1">
    <source>
        <dbReference type="ARBA" id="ARBA00022729"/>
    </source>
</evidence>
<dbReference type="PATRIC" id="fig|1172194.4.peg.435"/>
<dbReference type="PROSITE" id="PS51257">
    <property type="entry name" value="PROKAR_LIPOPROTEIN"/>
    <property type="match status" value="1"/>
</dbReference>
<evidence type="ECO:0000313" key="6">
    <source>
        <dbReference type="EMBL" id="EIT70320.1"/>
    </source>
</evidence>
<dbReference type="InterPro" id="IPR011047">
    <property type="entry name" value="Quinoprotein_ADH-like_sf"/>
</dbReference>
<dbReference type="STRING" id="1172194.WQQ_04570"/>
<dbReference type="OrthoDB" id="5173551at2"/>